<name>A0A5B8NPB9_9CHRO</name>
<dbReference type="Pfam" id="PF08865">
    <property type="entry name" value="DUF1830"/>
    <property type="match status" value="1"/>
</dbReference>
<accession>A0A5B8NPB9</accession>
<feature type="region of interest" description="Disordered" evidence="1">
    <location>
        <begin position="89"/>
        <end position="112"/>
    </location>
</feature>
<evidence type="ECO:0000313" key="2">
    <source>
        <dbReference type="EMBL" id="QDZ40786.1"/>
    </source>
</evidence>
<sequence length="112" mass="12298">MAQLLDPIPTPSSDHIVCCYLNATSSIQVARITNVPNWYFERVVFPGQRLVFEALPEAILEIHTGMMASSILSDQISCSRLVVKENIESKTSSEEEGEVSLDNNENVMVGAA</sequence>
<dbReference type="AlphaFoldDB" id="A0A5B8NPB9"/>
<evidence type="ECO:0000313" key="3">
    <source>
        <dbReference type="Proteomes" id="UP000318453"/>
    </source>
</evidence>
<dbReference type="OrthoDB" id="460810at2"/>
<reference evidence="2" key="1">
    <citation type="submission" date="2019-08" db="EMBL/GenBank/DDBJ databases">
        <title>Carotenoids and Carotenoid Binding Proteins in the Halophilic Cyanobacterium Euhalothece sp. ZM00.</title>
        <authorList>
            <person name="Cho S.M."/>
            <person name="Song J.Y."/>
            <person name="Park Y.-I."/>
        </authorList>
    </citation>
    <scope>NUCLEOTIDE SEQUENCE [LARGE SCALE GENOMIC DNA]</scope>
    <source>
        <strain evidence="2">Z-M001</strain>
    </source>
</reference>
<dbReference type="InterPro" id="IPR014964">
    <property type="entry name" value="DUF1830"/>
</dbReference>
<organism evidence="2 3">
    <name type="scientific">Euhalothece natronophila Z-M001</name>
    <dbReference type="NCBI Taxonomy" id="522448"/>
    <lineage>
        <taxon>Bacteria</taxon>
        <taxon>Bacillati</taxon>
        <taxon>Cyanobacteriota</taxon>
        <taxon>Cyanophyceae</taxon>
        <taxon>Oscillatoriophycideae</taxon>
        <taxon>Chroococcales</taxon>
        <taxon>Halothecacae</taxon>
        <taxon>Halothece cluster</taxon>
        <taxon>Euhalothece</taxon>
    </lineage>
</organism>
<evidence type="ECO:0000256" key="1">
    <source>
        <dbReference type="SAM" id="MobiDB-lite"/>
    </source>
</evidence>
<dbReference type="Proteomes" id="UP000318453">
    <property type="component" value="Chromosome"/>
</dbReference>
<dbReference type="RefSeq" id="WP_146296626.1">
    <property type="nucleotide sequence ID" value="NZ_CP042326.1"/>
</dbReference>
<dbReference type="EMBL" id="CP042326">
    <property type="protein sequence ID" value="QDZ40786.1"/>
    <property type="molecule type" value="Genomic_DNA"/>
</dbReference>
<keyword evidence="3" id="KW-1185">Reference proteome</keyword>
<protein>
    <submittedName>
        <fullName evidence="2">DUF1830 domain-containing protein</fullName>
    </submittedName>
</protein>
<dbReference type="KEGG" id="enn:FRE64_13055"/>
<gene>
    <name evidence="2" type="ORF">FRE64_13055</name>
</gene>
<proteinExistence type="predicted"/>